<feature type="region of interest" description="Disordered" evidence="1">
    <location>
        <begin position="49"/>
        <end position="68"/>
    </location>
</feature>
<protein>
    <submittedName>
        <fullName evidence="2">Uncharacterized protein</fullName>
    </submittedName>
</protein>
<name>A0A378PKN3_9GAMM</name>
<gene>
    <name evidence="2" type="ORF">NCTC11227_01341</name>
</gene>
<reference evidence="2 3" key="1">
    <citation type="submission" date="2018-06" db="EMBL/GenBank/DDBJ databases">
        <authorList>
            <consortium name="Pathogen Informatics"/>
            <person name="Doyle S."/>
        </authorList>
    </citation>
    <scope>NUCLEOTIDE SEQUENCE [LARGE SCALE GENOMIC DNA]</scope>
    <source>
        <strain evidence="2 3">NCTC11227</strain>
    </source>
</reference>
<evidence type="ECO:0000256" key="1">
    <source>
        <dbReference type="SAM" id="MobiDB-lite"/>
    </source>
</evidence>
<accession>A0A378PKN3</accession>
<evidence type="ECO:0000313" key="2">
    <source>
        <dbReference type="EMBL" id="STY87333.1"/>
    </source>
</evidence>
<dbReference type="AlphaFoldDB" id="A0A378PKN3"/>
<dbReference type="EMBL" id="UGPW01000001">
    <property type="protein sequence ID" value="STY87333.1"/>
    <property type="molecule type" value="Genomic_DNA"/>
</dbReference>
<feature type="compositionally biased region" description="Polar residues" evidence="1">
    <location>
        <begin position="56"/>
        <end position="68"/>
    </location>
</feature>
<dbReference type="Proteomes" id="UP000255102">
    <property type="component" value="Unassembled WGS sequence"/>
</dbReference>
<proteinExistence type="predicted"/>
<evidence type="ECO:0000313" key="3">
    <source>
        <dbReference type="Proteomes" id="UP000255102"/>
    </source>
</evidence>
<sequence>MADYESLLRDTELRNKLRDKEKCILDKYNFLFKSKLCSCDDTTIHSPKRNLKNDRSAASINQSFSQTN</sequence>
<organism evidence="2 3">
    <name type="scientific">Moraxella ovis</name>
    <dbReference type="NCBI Taxonomy" id="29433"/>
    <lineage>
        <taxon>Bacteria</taxon>
        <taxon>Pseudomonadati</taxon>
        <taxon>Pseudomonadota</taxon>
        <taxon>Gammaproteobacteria</taxon>
        <taxon>Moraxellales</taxon>
        <taxon>Moraxellaceae</taxon>
        <taxon>Moraxella</taxon>
    </lineage>
</organism>